<evidence type="ECO:0000256" key="1">
    <source>
        <dbReference type="SAM" id="MobiDB-lite"/>
    </source>
</evidence>
<dbReference type="EMBL" id="LFRF01000002">
    <property type="protein sequence ID" value="KND94168.1"/>
    <property type="molecule type" value="Genomic_DNA"/>
</dbReference>
<feature type="signal peptide" evidence="2">
    <location>
        <begin position="1"/>
        <end position="20"/>
    </location>
</feature>
<evidence type="ECO:0000313" key="4">
    <source>
        <dbReference type="Proteomes" id="UP000036947"/>
    </source>
</evidence>
<keyword evidence="2" id="KW-0732">Signal</keyword>
<name>A0A0L0NJF6_TOLOC</name>
<feature type="chain" id="PRO_5005545039" evidence="2">
    <location>
        <begin position="21"/>
        <end position="192"/>
    </location>
</feature>
<feature type="region of interest" description="Disordered" evidence="1">
    <location>
        <begin position="24"/>
        <end position="162"/>
    </location>
</feature>
<proteinExistence type="predicted"/>
<organism evidence="3 4">
    <name type="scientific">Tolypocladium ophioglossoides (strain CBS 100239)</name>
    <name type="common">Snaketongue truffleclub</name>
    <name type="synonym">Elaphocordyceps ophioglossoides</name>
    <dbReference type="NCBI Taxonomy" id="1163406"/>
    <lineage>
        <taxon>Eukaryota</taxon>
        <taxon>Fungi</taxon>
        <taxon>Dikarya</taxon>
        <taxon>Ascomycota</taxon>
        <taxon>Pezizomycotina</taxon>
        <taxon>Sordariomycetes</taxon>
        <taxon>Hypocreomycetidae</taxon>
        <taxon>Hypocreales</taxon>
        <taxon>Ophiocordycipitaceae</taxon>
        <taxon>Tolypocladium</taxon>
    </lineage>
</organism>
<dbReference type="AlphaFoldDB" id="A0A0L0NJF6"/>
<evidence type="ECO:0000313" key="3">
    <source>
        <dbReference type="EMBL" id="KND94168.1"/>
    </source>
</evidence>
<reference evidence="3 4" key="1">
    <citation type="journal article" date="2015" name="BMC Genomics">
        <title>The genome of the truffle-parasite Tolypocladium ophioglossoides and the evolution of antifungal peptaibiotics.</title>
        <authorList>
            <person name="Quandt C.A."/>
            <person name="Bushley K.E."/>
            <person name="Spatafora J.W."/>
        </authorList>
    </citation>
    <scope>NUCLEOTIDE SEQUENCE [LARGE SCALE GENOMIC DNA]</scope>
    <source>
        <strain evidence="3 4">CBS 100239</strain>
    </source>
</reference>
<evidence type="ECO:0000256" key="2">
    <source>
        <dbReference type="SAM" id="SignalP"/>
    </source>
</evidence>
<dbReference type="Proteomes" id="UP000036947">
    <property type="component" value="Unassembled WGS sequence"/>
</dbReference>
<protein>
    <submittedName>
        <fullName evidence="3">Uncharacterized protein</fullName>
    </submittedName>
</protein>
<feature type="compositionally biased region" description="Basic and acidic residues" evidence="1">
    <location>
        <begin position="117"/>
        <end position="126"/>
    </location>
</feature>
<feature type="compositionally biased region" description="Basic residues" evidence="1">
    <location>
        <begin position="50"/>
        <end position="61"/>
    </location>
</feature>
<sequence length="192" mass="20854">MQQTTVLFVVPVQLLLRVYAPHDDLGSENDGIYNGRQVANTNPAKAPRCTVRRRPQQHQHRREPNIQPDAGIPPGGGDVVPARPGVKGRDAREGRGQVAKQVGGREEGGEGEEGEEPAARAEEQRDVGQGGEEREGEEDEAELGVAGGVFGGEAERVEETSKAEHAVKLNLSQRWRDAQPDDDATCWRILPS</sequence>
<gene>
    <name evidence="3" type="ORF">TOPH_00861</name>
</gene>
<accession>A0A0L0NJF6</accession>
<comment type="caution">
    <text evidence="3">The sequence shown here is derived from an EMBL/GenBank/DDBJ whole genome shotgun (WGS) entry which is preliminary data.</text>
</comment>
<feature type="compositionally biased region" description="Basic and acidic residues" evidence="1">
    <location>
        <begin position="153"/>
        <end position="162"/>
    </location>
</feature>
<dbReference type="OrthoDB" id="1577640at2759"/>
<keyword evidence="4" id="KW-1185">Reference proteome</keyword>